<comment type="similarity">
    <text evidence="2 6">Belongs to the band 7/mec-2 family. HflK subfamily.</text>
</comment>
<dbReference type="PRINTS" id="PR00721">
    <property type="entry name" value="STOMATIN"/>
</dbReference>
<evidence type="ECO:0000256" key="7">
    <source>
        <dbReference type="SAM" id="Coils"/>
    </source>
</evidence>
<evidence type="ECO:0000256" key="4">
    <source>
        <dbReference type="ARBA" id="ARBA00022989"/>
    </source>
</evidence>
<comment type="subunit">
    <text evidence="6">HflC and HflK may interact to form a multimeric complex.</text>
</comment>
<accession>A0A4P7XKZ7</accession>
<dbReference type="Gene3D" id="3.30.479.30">
    <property type="entry name" value="Band 7 domain"/>
    <property type="match status" value="1"/>
</dbReference>
<organism evidence="10 11">
    <name type="scientific">Hydrocarboniclastica marina</name>
    <dbReference type="NCBI Taxonomy" id="2259620"/>
    <lineage>
        <taxon>Bacteria</taxon>
        <taxon>Pseudomonadati</taxon>
        <taxon>Pseudomonadota</taxon>
        <taxon>Gammaproteobacteria</taxon>
        <taxon>Alteromonadales</taxon>
        <taxon>Alteromonadaceae</taxon>
        <taxon>Hydrocarboniclastica</taxon>
    </lineage>
</organism>
<dbReference type="InterPro" id="IPR001107">
    <property type="entry name" value="Band_7"/>
</dbReference>
<dbReference type="KEGG" id="hmi:soil367_12115"/>
<dbReference type="GO" id="GO:0008233">
    <property type="term" value="F:peptidase activity"/>
    <property type="evidence" value="ECO:0007669"/>
    <property type="project" value="UniProtKB-KW"/>
</dbReference>
<dbReference type="InterPro" id="IPR010201">
    <property type="entry name" value="HflK"/>
</dbReference>
<dbReference type="SUPFAM" id="SSF117892">
    <property type="entry name" value="Band 7/SPFH domain"/>
    <property type="match status" value="1"/>
</dbReference>
<dbReference type="RefSeq" id="WP_136549323.1">
    <property type="nucleotide sequence ID" value="NZ_CP031093.1"/>
</dbReference>
<evidence type="ECO:0000256" key="1">
    <source>
        <dbReference type="ARBA" id="ARBA00004167"/>
    </source>
</evidence>
<comment type="function">
    <text evidence="6">HflC and HflK could encode or regulate a protease.</text>
</comment>
<dbReference type="GO" id="GO:0006508">
    <property type="term" value="P:proteolysis"/>
    <property type="evidence" value="ECO:0007669"/>
    <property type="project" value="UniProtKB-KW"/>
</dbReference>
<dbReference type="CDD" id="cd03404">
    <property type="entry name" value="SPFH_HflK"/>
    <property type="match status" value="1"/>
</dbReference>
<sequence>MAWNEPGGNRNDQDPWGTGRRGGGDQGPPDLDEALRKGLDKINKLFGGKGGGGQGGKRGSSGSGFGPILAIIAIVAVGFLVVQSVYTVDEQERAVVLRFGKYHKTVNPGLQFRIPLIDDVRKVQVTNVRSTQTSKQMLTEDENIVNVDLQVQYRISDAQAYVLNVRDPSETLRFATDSSLRHEVGGSDLDEVLTTGRAALAVQVQQRLQSFLDAYGAGLQVVKVNVESTQPPQQVQAAFEDVQRAREDEQRLIEEAQTYRNRVVPEARGRAQRMIEEGTAYRAQIVETAAGETQRFLALLDVFAESPDVTRERLYIETMEKVLGRTSKILVDVDGGNNMMYLPLDRLTQGRANNEQTEGAPDISDTAALDMETLTDRVIQELQNRQGTTTRRAR</sequence>
<keyword evidence="10" id="KW-0645">Protease</keyword>
<dbReference type="GO" id="GO:0016020">
    <property type="term" value="C:membrane"/>
    <property type="evidence" value="ECO:0007669"/>
    <property type="project" value="UniProtKB-SubCell"/>
</dbReference>
<evidence type="ECO:0000256" key="5">
    <source>
        <dbReference type="ARBA" id="ARBA00023136"/>
    </source>
</evidence>
<dbReference type="SMART" id="SM00244">
    <property type="entry name" value="PHB"/>
    <property type="match status" value="1"/>
</dbReference>
<dbReference type="PANTHER" id="PTHR43327">
    <property type="entry name" value="STOMATIN-LIKE PROTEIN 2, MITOCHONDRIAL"/>
    <property type="match status" value="1"/>
</dbReference>
<keyword evidence="3 6" id="KW-0812">Transmembrane</keyword>
<dbReference type="InterPro" id="IPR036013">
    <property type="entry name" value="Band_7/SPFH_dom_sf"/>
</dbReference>
<evidence type="ECO:0000256" key="6">
    <source>
        <dbReference type="RuleBase" id="RU364113"/>
    </source>
</evidence>
<evidence type="ECO:0000256" key="3">
    <source>
        <dbReference type="ARBA" id="ARBA00022692"/>
    </source>
</evidence>
<comment type="subcellular location">
    <subcellularLocation>
        <location evidence="1">Membrane</location>
        <topology evidence="1">Single-pass membrane protein</topology>
    </subcellularLocation>
</comment>
<dbReference type="PANTHER" id="PTHR43327:SF2">
    <property type="entry name" value="MODULATOR OF FTSH PROTEASE HFLK"/>
    <property type="match status" value="1"/>
</dbReference>
<evidence type="ECO:0000259" key="9">
    <source>
        <dbReference type="SMART" id="SM00244"/>
    </source>
</evidence>
<keyword evidence="5 6" id="KW-0472">Membrane</keyword>
<dbReference type="EMBL" id="CP031093">
    <property type="protein sequence ID" value="QCF26617.1"/>
    <property type="molecule type" value="Genomic_DNA"/>
</dbReference>
<evidence type="ECO:0000256" key="8">
    <source>
        <dbReference type="SAM" id="MobiDB-lite"/>
    </source>
</evidence>
<name>A0A4P7XKZ7_9ALTE</name>
<dbReference type="Pfam" id="PF12221">
    <property type="entry name" value="HflK_N"/>
    <property type="match status" value="1"/>
</dbReference>
<feature type="transmembrane region" description="Helical" evidence="6">
    <location>
        <begin position="65"/>
        <end position="86"/>
    </location>
</feature>
<reference evidence="10 11" key="1">
    <citation type="submission" date="2018-07" db="EMBL/GenBank/DDBJ databases">
        <title>Marsedoiliclastica nanhaica gen. nov. sp. nov., a novel marine hydrocarbonoclastic bacterium isolated from an in-situ enriched hydrocarbon-degrading consortium in deep-sea sediment.</title>
        <authorList>
            <person name="Dong C."/>
            <person name="Ma T."/>
            <person name="Liu R."/>
            <person name="Shao Z."/>
        </authorList>
    </citation>
    <scope>NUCLEOTIDE SEQUENCE [LARGE SCALE GENOMIC DNA]</scope>
    <source>
        <strain evidence="11">soil36-7</strain>
    </source>
</reference>
<dbReference type="Proteomes" id="UP000298049">
    <property type="component" value="Chromosome"/>
</dbReference>
<dbReference type="InterPro" id="IPR050710">
    <property type="entry name" value="Band7/mec-2_domain"/>
</dbReference>
<proteinExistence type="inferred from homology"/>
<evidence type="ECO:0000313" key="10">
    <source>
        <dbReference type="EMBL" id="QCF26617.1"/>
    </source>
</evidence>
<keyword evidence="11" id="KW-1185">Reference proteome</keyword>
<keyword evidence="10" id="KW-0378">Hydrolase</keyword>
<dbReference type="InterPro" id="IPR001972">
    <property type="entry name" value="Stomatin_HflK_fam"/>
</dbReference>
<dbReference type="OrthoDB" id="9779595at2"/>
<keyword evidence="7" id="KW-0175">Coiled coil</keyword>
<evidence type="ECO:0000313" key="11">
    <source>
        <dbReference type="Proteomes" id="UP000298049"/>
    </source>
</evidence>
<keyword evidence="4 6" id="KW-1133">Transmembrane helix</keyword>
<dbReference type="InterPro" id="IPR020980">
    <property type="entry name" value="Membrane_HflK_N"/>
</dbReference>
<feature type="coiled-coil region" evidence="7">
    <location>
        <begin position="235"/>
        <end position="262"/>
    </location>
</feature>
<feature type="domain" description="Band 7" evidence="9">
    <location>
        <begin position="83"/>
        <end position="243"/>
    </location>
</feature>
<dbReference type="AlphaFoldDB" id="A0A4P7XKZ7"/>
<dbReference type="NCBIfam" id="TIGR01933">
    <property type="entry name" value="hflK"/>
    <property type="match status" value="1"/>
</dbReference>
<protein>
    <recommendedName>
        <fullName evidence="6">Protein HflK</fullName>
    </recommendedName>
</protein>
<dbReference type="Pfam" id="PF01145">
    <property type="entry name" value="Band_7"/>
    <property type="match status" value="1"/>
</dbReference>
<gene>
    <name evidence="10" type="primary">hflK</name>
    <name evidence="10" type="ORF">soil367_12115</name>
</gene>
<evidence type="ECO:0000256" key="2">
    <source>
        <dbReference type="ARBA" id="ARBA00006971"/>
    </source>
</evidence>
<feature type="region of interest" description="Disordered" evidence="8">
    <location>
        <begin position="1"/>
        <end position="34"/>
    </location>
</feature>